<feature type="non-terminal residue" evidence="2">
    <location>
        <position position="369"/>
    </location>
</feature>
<dbReference type="PANTHER" id="PTHR37850:SF2">
    <property type="entry name" value="SAF DOMAIN PROTEIN"/>
    <property type="match status" value="1"/>
</dbReference>
<dbReference type="SUPFAM" id="SSF51735">
    <property type="entry name" value="NAD(P)-binding Rossmann-fold domains"/>
    <property type="match status" value="1"/>
</dbReference>
<feature type="domain" description="Oxidoreductase DRL-like catalytic" evidence="1">
    <location>
        <begin position="160"/>
        <end position="317"/>
    </location>
</feature>
<protein>
    <recommendedName>
        <fullName evidence="1">Oxidoreductase DRL-like catalytic domain-containing protein</fullName>
    </recommendedName>
</protein>
<dbReference type="EMBL" id="BARV01000723">
    <property type="protein sequence ID" value="GAI01621.1"/>
    <property type="molecule type" value="Genomic_DNA"/>
</dbReference>
<dbReference type="PANTHER" id="PTHR37850">
    <property type="entry name" value="STRU PROTEIN"/>
    <property type="match status" value="1"/>
</dbReference>
<dbReference type="Gene3D" id="3.40.50.720">
    <property type="entry name" value="NAD(P)-binding Rossmann-like Domain"/>
    <property type="match status" value="1"/>
</dbReference>
<dbReference type="InterPro" id="IPR048423">
    <property type="entry name" value="DRL_cat"/>
</dbReference>
<dbReference type="InterPro" id="IPR036291">
    <property type="entry name" value="NAD(P)-bd_dom_sf"/>
</dbReference>
<reference evidence="2" key="1">
    <citation type="journal article" date="2014" name="Front. Microbiol.">
        <title>High frequency of phylogenetically diverse reductive dehalogenase-homologous genes in deep subseafloor sedimentary metagenomes.</title>
        <authorList>
            <person name="Kawai M."/>
            <person name="Futagami T."/>
            <person name="Toyoda A."/>
            <person name="Takaki Y."/>
            <person name="Nishi S."/>
            <person name="Hori S."/>
            <person name="Arai W."/>
            <person name="Tsubouchi T."/>
            <person name="Morono Y."/>
            <person name="Uchiyama I."/>
            <person name="Ito T."/>
            <person name="Fujiyama A."/>
            <person name="Inagaki F."/>
            <person name="Takami H."/>
        </authorList>
    </citation>
    <scope>NUCLEOTIDE SEQUENCE</scope>
    <source>
        <strain evidence="2">Expedition CK06-06</strain>
    </source>
</reference>
<organism evidence="2">
    <name type="scientific">marine sediment metagenome</name>
    <dbReference type="NCBI Taxonomy" id="412755"/>
    <lineage>
        <taxon>unclassified sequences</taxon>
        <taxon>metagenomes</taxon>
        <taxon>ecological metagenomes</taxon>
    </lineage>
</organism>
<proteinExistence type="predicted"/>
<dbReference type="Pfam" id="PF21135">
    <property type="entry name" value="DRL_cat"/>
    <property type="match status" value="1"/>
</dbReference>
<gene>
    <name evidence="2" type="ORF">S06H3_02465</name>
</gene>
<evidence type="ECO:0000313" key="2">
    <source>
        <dbReference type="EMBL" id="GAI01621.1"/>
    </source>
</evidence>
<dbReference type="AlphaFoldDB" id="X1L6W6"/>
<name>X1L6W6_9ZZZZ</name>
<sequence>MEYIYRSLQDLEKKGEYVKVGLVGAGQMGSGLVSVAAQMPGFRITVVADLEIERGIRAYQESGIDENQIVVTEDPVYAEKAIVQKKVVVTKEAKIISHIPSIEAVVEGTGLPTIGAEVALSCILSKKHVIMLNVETDVVVGLILKKLADNAGIVYTVSAGDEPGVIKELYNFARTLGFTVVTAGKGKNNPINHYANPDDCEAEAEEKDMNPKMLVSFVDGSKTMIEMTEVANATGLVPDIPGMHGPKVDVPDLQKVFVPRKEGGILSHPGVVDYSTGKVAPGVFVVIRTDSHIIRKDLKYYSLGEGPYYLLYRPYHHLGCAPCMSYFGMKTSNGSRPDYNHTFSNFYLPYLLSLYTGGERFRNSCFTIR</sequence>
<accession>X1L6W6</accession>
<evidence type="ECO:0000259" key="1">
    <source>
        <dbReference type="Pfam" id="PF21135"/>
    </source>
</evidence>
<comment type="caution">
    <text evidence="2">The sequence shown here is derived from an EMBL/GenBank/DDBJ whole genome shotgun (WGS) entry which is preliminary data.</text>
</comment>